<feature type="non-terminal residue" evidence="1">
    <location>
        <position position="128"/>
    </location>
</feature>
<sequence length="128" mass="14922">EFTGMLVEALATSRASSMDPFALHSALIQTHPHLDTKYNKKQWLKVIPAVLEAGRVRCGMFEKVHSSGTNGEKQARWFYLSEKDEDRERAGLLEELMPKQKRTETKKFKKYYYKPLNKISRWESEDAI</sequence>
<evidence type="ECO:0000313" key="2">
    <source>
        <dbReference type="Proteomes" id="UP000092154"/>
    </source>
</evidence>
<protein>
    <recommendedName>
        <fullName evidence="3">Fork-head domain-containing protein</fullName>
    </recommendedName>
</protein>
<dbReference type="STRING" id="1314800.A0A1B7N7W3"/>
<feature type="non-terminal residue" evidence="1">
    <location>
        <position position="1"/>
    </location>
</feature>
<name>A0A1B7N7W3_9AGAM</name>
<evidence type="ECO:0000313" key="1">
    <source>
        <dbReference type="EMBL" id="OAX40929.1"/>
    </source>
</evidence>
<keyword evidence="2" id="KW-1185">Reference proteome</keyword>
<dbReference type="OrthoDB" id="5348546at2759"/>
<dbReference type="InParanoid" id="A0A1B7N7W3"/>
<organism evidence="1 2">
    <name type="scientific">Rhizopogon vinicolor AM-OR11-026</name>
    <dbReference type="NCBI Taxonomy" id="1314800"/>
    <lineage>
        <taxon>Eukaryota</taxon>
        <taxon>Fungi</taxon>
        <taxon>Dikarya</taxon>
        <taxon>Basidiomycota</taxon>
        <taxon>Agaricomycotina</taxon>
        <taxon>Agaricomycetes</taxon>
        <taxon>Agaricomycetidae</taxon>
        <taxon>Boletales</taxon>
        <taxon>Suillineae</taxon>
        <taxon>Rhizopogonaceae</taxon>
        <taxon>Rhizopogon</taxon>
    </lineage>
</organism>
<reference evidence="1 2" key="1">
    <citation type="submission" date="2016-06" db="EMBL/GenBank/DDBJ databases">
        <title>Comparative genomics of the ectomycorrhizal sister species Rhizopogon vinicolor and Rhizopogon vesiculosus (Basidiomycota: Boletales) reveals a divergence of the mating type B locus.</title>
        <authorList>
            <consortium name="DOE Joint Genome Institute"/>
            <person name="Mujic A.B."/>
            <person name="Kuo A."/>
            <person name="Tritt A."/>
            <person name="Lipzen A."/>
            <person name="Chen C."/>
            <person name="Johnson J."/>
            <person name="Sharma A."/>
            <person name="Barry K."/>
            <person name="Grigoriev I.V."/>
            <person name="Spatafora J.W."/>
        </authorList>
    </citation>
    <scope>NUCLEOTIDE SEQUENCE [LARGE SCALE GENOMIC DNA]</scope>
    <source>
        <strain evidence="1 2">AM-OR11-026</strain>
    </source>
</reference>
<proteinExistence type="predicted"/>
<gene>
    <name evidence="1" type="ORF">K503DRAFT_665579</name>
</gene>
<dbReference type="Proteomes" id="UP000092154">
    <property type="component" value="Unassembled WGS sequence"/>
</dbReference>
<accession>A0A1B7N7W3</accession>
<dbReference type="EMBL" id="KV448196">
    <property type="protein sequence ID" value="OAX40929.1"/>
    <property type="molecule type" value="Genomic_DNA"/>
</dbReference>
<evidence type="ECO:0008006" key="3">
    <source>
        <dbReference type="Google" id="ProtNLM"/>
    </source>
</evidence>
<dbReference type="AlphaFoldDB" id="A0A1B7N7W3"/>